<reference evidence="2" key="1">
    <citation type="submission" date="2015-07" db="EMBL/GenBank/DDBJ databases">
        <title>Adaptation to a free-living lifestyle via gene acquisitions in the diplomonad Trepomonas sp. PC1.</title>
        <authorList>
            <person name="Xu F."/>
            <person name="Jerlstrom-Hultqvist J."/>
            <person name="Kolisko M."/>
            <person name="Simpson A.G.B."/>
            <person name="Roger A.J."/>
            <person name="Svard S.G."/>
            <person name="Andersson J.O."/>
        </authorList>
    </citation>
    <scope>NUCLEOTIDE SEQUENCE</scope>
    <source>
        <strain evidence="2">PC1</strain>
    </source>
</reference>
<feature type="region of interest" description="Disordered" evidence="1">
    <location>
        <begin position="133"/>
        <end position="155"/>
    </location>
</feature>
<sequence length="155" mass="17544">IKVYKIVDQQVFYVGYATYLVPRVPTYQLQQIYIKCPKYNKLEMEKAHFGFSTTAQVEPHGKRAVFGLVQNHFEASLTVECSVMHFIPSQDAAQIKENSGLKAMDKLADKLGGGLFGQGINLMDLQTLQVGEKEKEQFQKPPKLTIPKPKLNLKK</sequence>
<dbReference type="EMBL" id="GDID01000222">
    <property type="protein sequence ID" value="JAP96384.1"/>
    <property type="molecule type" value="Transcribed_RNA"/>
</dbReference>
<feature type="non-terminal residue" evidence="2">
    <location>
        <position position="155"/>
    </location>
</feature>
<feature type="compositionally biased region" description="Low complexity" evidence="1">
    <location>
        <begin position="139"/>
        <end position="155"/>
    </location>
</feature>
<name>A0A146KKS7_9EUKA</name>
<gene>
    <name evidence="2" type="ORF">TPC1_10298</name>
</gene>
<protein>
    <submittedName>
        <fullName evidence="2">Uncharacterized protein</fullName>
    </submittedName>
</protein>
<accession>A0A146KKS7</accession>
<evidence type="ECO:0000313" key="2">
    <source>
        <dbReference type="EMBL" id="JAP96384.1"/>
    </source>
</evidence>
<evidence type="ECO:0000256" key="1">
    <source>
        <dbReference type="SAM" id="MobiDB-lite"/>
    </source>
</evidence>
<feature type="non-terminal residue" evidence="2">
    <location>
        <position position="1"/>
    </location>
</feature>
<organism evidence="2">
    <name type="scientific">Trepomonas sp. PC1</name>
    <dbReference type="NCBI Taxonomy" id="1076344"/>
    <lineage>
        <taxon>Eukaryota</taxon>
        <taxon>Metamonada</taxon>
        <taxon>Diplomonadida</taxon>
        <taxon>Hexamitidae</taxon>
        <taxon>Hexamitinae</taxon>
        <taxon>Trepomonas</taxon>
    </lineage>
</organism>
<proteinExistence type="predicted"/>
<dbReference type="AlphaFoldDB" id="A0A146KKS7"/>